<organism evidence="2 3">
    <name type="scientific">Elysia crispata</name>
    <name type="common">lettuce slug</name>
    <dbReference type="NCBI Taxonomy" id="231223"/>
    <lineage>
        <taxon>Eukaryota</taxon>
        <taxon>Metazoa</taxon>
        <taxon>Spiralia</taxon>
        <taxon>Lophotrochozoa</taxon>
        <taxon>Mollusca</taxon>
        <taxon>Gastropoda</taxon>
        <taxon>Heterobranchia</taxon>
        <taxon>Euthyneura</taxon>
        <taxon>Panpulmonata</taxon>
        <taxon>Sacoglossa</taxon>
        <taxon>Placobranchoidea</taxon>
        <taxon>Plakobranchidae</taxon>
        <taxon>Elysia</taxon>
    </lineage>
</organism>
<accession>A0AAE0ZLC6</accession>
<gene>
    <name evidence="2" type="ORF">RRG08_024356</name>
</gene>
<dbReference type="EMBL" id="JAWDGP010003760">
    <property type="protein sequence ID" value="KAK3771277.1"/>
    <property type="molecule type" value="Genomic_DNA"/>
</dbReference>
<evidence type="ECO:0000313" key="3">
    <source>
        <dbReference type="Proteomes" id="UP001283361"/>
    </source>
</evidence>
<dbReference type="Proteomes" id="UP001283361">
    <property type="component" value="Unassembled WGS sequence"/>
</dbReference>
<sequence length="190" mass="21502">MEAWEKSFHCDIFSIMTKHHQTQKLVQVGFDRSYISVEKEQMPILTKDSNQQPLARQRGIVSTHPVKWNSLGKEPAGKTCDAFTRLFHSASETEKTNKGINQAGTNLWPWRLHSSGPSPSGFQESLKRHNGPLLYYNCAPLLTVACTLNQRRSSLRAPCSSPASGRRSELHSVQIERAMRREKRNEGSRG</sequence>
<proteinExistence type="predicted"/>
<name>A0AAE0ZLC6_9GAST</name>
<evidence type="ECO:0000313" key="2">
    <source>
        <dbReference type="EMBL" id="KAK3771277.1"/>
    </source>
</evidence>
<feature type="compositionally biased region" description="Basic and acidic residues" evidence="1">
    <location>
        <begin position="177"/>
        <end position="190"/>
    </location>
</feature>
<evidence type="ECO:0000256" key="1">
    <source>
        <dbReference type="SAM" id="MobiDB-lite"/>
    </source>
</evidence>
<feature type="region of interest" description="Disordered" evidence="1">
    <location>
        <begin position="155"/>
        <end position="190"/>
    </location>
</feature>
<reference evidence="2" key="1">
    <citation type="journal article" date="2023" name="G3 (Bethesda)">
        <title>A reference genome for the long-term kleptoplast-retaining sea slug Elysia crispata morphotype clarki.</title>
        <authorList>
            <person name="Eastman K.E."/>
            <person name="Pendleton A.L."/>
            <person name="Shaikh M.A."/>
            <person name="Suttiyut T."/>
            <person name="Ogas R."/>
            <person name="Tomko P."/>
            <person name="Gavelis G."/>
            <person name="Widhalm J.R."/>
            <person name="Wisecaver J.H."/>
        </authorList>
    </citation>
    <scope>NUCLEOTIDE SEQUENCE</scope>
    <source>
        <strain evidence="2">ECLA1</strain>
    </source>
</reference>
<dbReference type="AlphaFoldDB" id="A0AAE0ZLC6"/>
<protein>
    <submittedName>
        <fullName evidence="2">Uncharacterized protein</fullName>
    </submittedName>
</protein>
<comment type="caution">
    <text evidence="2">The sequence shown here is derived from an EMBL/GenBank/DDBJ whole genome shotgun (WGS) entry which is preliminary data.</text>
</comment>
<keyword evidence="3" id="KW-1185">Reference proteome</keyword>